<accession>A0AC35UD56</accession>
<dbReference type="WBParaSite" id="RSKR_0001031650.1">
    <property type="protein sequence ID" value="RSKR_0001031650.1"/>
    <property type="gene ID" value="RSKR_0001031650"/>
</dbReference>
<evidence type="ECO:0000313" key="2">
    <source>
        <dbReference type="WBParaSite" id="RSKR_0001031650.1"/>
    </source>
</evidence>
<reference evidence="2" key="1">
    <citation type="submission" date="2016-11" db="UniProtKB">
        <authorList>
            <consortium name="WormBaseParasite"/>
        </authorList>
    </citation>
    <scope>IDENTIFICATION</scope>
    <source>
        <strain evidence="2">KR3021</strain>
    </source>
</reference>
<proteinExistence type="predicted"/>
<sequence length="219" mass="24330">MFAMIPELKGHSAYQIMFTLGLIDLINLSVSGIASGLFSINGIVFCHYPRLIFVLGSIGNSFWLGCVYGVSLLSINRSIDLLSPHYSKVIFGGNRTWFLLSISIVIILFTMLGTPPVLFSSYLTAWSFDPYFNYAESNKHFYESVFHSVTNVIACVSTVTLNALVIIIFMWRISQRSSNSSGTSRVLGIRLLLQSVFMATITFIGSAGYVIMQYVPVPF</sequence>
<organism evidence="1 2">
    <name type="scientific">Rhabditophanes sp. KR3021</name>
    <dbReference type="NCBI Taxonomy" id="114890"/>
    <lineage>
        <taxon>Eukaryota</taxon>
        <taxon>Metazoa</taxon>
        <taxon>Ecdysozoa</taxon>
        <taxon>Nematoda</taxon>
        <taxon>Chromadorea</taxon>
        <taxon>Rhabditida</taxon>
        <taxon>Tylenchina</taxon>
        <taxon>Panagrolaimomorpha</taxon>
        <taxon>Strongyloidoidea</taxon>
        <taxon>Alloionematidae</taxon>
        <taxon>Rhabditophanes</taxon>
    </lineage>
</organism>
<name>A0AC35UD56_9BILA</name>
<dbReference type="Proteomes" id="UP000095286">
    <property type="component" value="Unplaced"/>
</dbReference>
<protein>
    <submittedName>
        <fullName evidence="2">7TM_GPCR_Srx domain-containing protein</fullName>
    </submittedName>
</protein>
<evidence type="ECO:0000313" key="1">
    <source>
        <dbReference type="Proteomes" id="UP000095286"/>
    </source>
</evidence>